<dbReference type="InterPro" id="IPR010259">
    <property type="entry name" value="S8pro/Inhibitor_I9"/>
</dbReference>
<dbReference type="InterPro" id="IPR036852">
    <property type="entry name" value="Peptidase_S8/S53_dom_sf"/>
</dbReference>
<dbReference type="OrthoDB" id="687848at2759"/>
<keyword evidence="3 5" id="KW-0732">Signal</keyword>
<comment type="similarity">
    <text evidence="1">Belongs to the peptidase S8 family.</text>
</comment>
<feature type="chain" id="PRO_5032960550" evidence="5">
    <location>
        <begin position="23"/>
        <end position="157"/>
    </location>
</feature>
<keyword evidence="4" id="KW-0378">Hydrolase</keyword>
<dbReference type="EMBL" id="SWLB01000027">
    <property type="protein sequence ID" value="KAF3321456.1"/>
    <property type="molecule type" value="Genomic_DNA"/>
</dbReference>
<name>A0A833QKA6_9POAL</name>
<dbReference type="InterPro" id="IPR045051">
    <property type="entry name" value="SBT"/>
</dbReference>
<evidence type="ECO:0000256" key="4">
    <source>
        <dbReference type="ARBA" id="ARBA00022825"/>
    </source>
</evidence>
<evidence type="ECO:0000256" key="1">
    <source>
        <dbReference type="ARBA" id="ARBA00011073"/>
    </source>
</evidence>
<keyword evidence="4" id="KW-0720">Serine protease</keyword>
<dbReference type="AlphaFoldDB" id="A0A833QKA6"/>
<dbReference type="Gene3D" id="3.30.70.80">
    <property type="entry name" value="Peptidase S8 propeptide/proteinase inhibitor I9"/>
    <property type="match status" value="1"/>
</dbReference>
<dbReference type="PANTHER" id="PTHR10795">
    <property type="entry name" value="PROPROTEIN CONVERTASE SUBTILISIN/KEXIN"/>
    <property type="match status" value="1"/>
</dbReference>
<evidence type="ECO:0000313" key="7">
    <source>
        <dbReference type="EMBL" id="KAF3321456.1"/>
    </source>
</evidence>
<sequence length="157" mass="17383">MGYKFFWFALLSFFLLKENAIASDKVPYIVYLGEPPRLGGSNKALQYAMVAKSHFELLGSILGTLKAAENAIFYSYTQHINGFAATIDEETANRISKLPGVVSVFPSRKHELHTTRSWQFLGLESDGNVNSNSLWSKAGHGKDTIIGNLDTGYGQIF</sequence>
<evidence type="ECO:0000259" key="6">
    <source>
        <dbReference type="Pfam" id="PF05922"/>
    </source>
</evidence>
<reference evidence="7" key="1">
    <citation type="submission" date="2020-01" db="EMBL/GenBank/DDBJ databases">
        <title>Genome sequence of Kobresia littledalei, the first chromosome-level genome in the family Cyperaceae.</title>
        <authorList>
            <person name="Qu G."/>
        </authorList>
    </citation>
    <scope>NUCLEOTIDE SEQUENCE</scope>
    <source>
        <strain evidence="7">C.B.Clarke</strain>
        <tissue evidence="7">Leaf</tissue>
    </source>
</reference>
<gene>
    <name evidence="7" type="ORF">FCM35_KLT14709</name>
</gene>
<dbReference type="GO" id="GO:0006508">
    <property type="term" value="P:proteolysis"/>
    <property type="evidence" value="ECO:0007669"/>
    <property type="project" value="UniProtKB-KW"/>
</dbReference>
<dbReference type="Proteomes" id="UP000623129">
    <property type="component" value="Unassembled WGS sequence"/>
</dbReference>
<evidence type="ECO:0000256" key="5">
    <source>
        <dbReference type="SAM" id="SignalP"/>
    </source>
</evidence>
<proteinExistence type="inferred from homology"/>
<evidence type="ECO:0000256" key="3">
    <source>
        <dbReference type="ARBA" id="ARBA00022729"/>
    </source>
</evidence>
<organism evidence="7 8">
    <name type="scientific">Carex littledalei</name>
    <dbReference type="NCBI Taxonomy" id="544730"/>
    <lineage>
        <taxon>Eukaryota</taxon>
        <taxon>Viridiplantae</taxon>
        <taxon>Streptophyta</taxon>
        <taxon>Embryophyta</taxon>
        <taxon>Tracheophyta</taxon>
        <taxon>Spermatophyta</taxon>
        <taxon>Magnoliopsida</taxon>
        <taxon>Liliopsida</taxon>
        <taxon>Poales</taxon>
        <taxon>Cyperaceae</taxon>
        <taxon>Cyperoideae</taxon>
        <taxon>Cariceae</taxon>
        <taxon>Carex</taxon>
        <taxon>Carex subgen. Euthyceras</taxon>
    </lineage>
</organism>
<dbReference type="SUPFAM" id="SSF52743">
    <property type="entry name" value="Subtilisin-like"/>
    <property type="match status" value="1"/>
</dbReference>
<dbReference type="InterPro" id="IPR037045">
    <property type="entry name" value="S8pro/Inhibitor_I9_sf"/>
</dbReference>
<dbReference type="Pfam" id="PF05922">
    <property type="entry name" value="Inhibitor_I9"/>
    <property type="match status" value="1"/>
</dbReference>
<keyword evidence="8" id="KW-1185">Reference proteome</keyword>
<feature type="domain" description="Inhibitor I9" evidence="6">
    <location>
        <begin position="28"/>
        <end position="113"/>
    </location>
</feature>
<evidence type="ECO:0000313" key="8">
    <source>
        <dbReference type="Proteomes" id="UP000623129"/>
    </source>
</evidence>
<accession>A0A833QKA6</accession>
<feature type="signal peptide" evidence="5">
    <location>
        <begin position="1"/>
        <end position="22"/>
    </location>
</feature>
<dbReference type="GO" id="GO:0004252">
    <property type="term" value="F:serine-type endopeptidase activity"/>
    <property type="evidence" value="ECO:0007669"/>
    <property type="project" value="InterPro"/>
</dbReference>
<comment type="caution">
    <text evidence="7">The sequence shown here is derived from an EMBL/GenBank/DDBJ whole genome shotgun (WGS) entry which is preliminary data.</text>
</comment>
<protein>
    <submittedName>
        <fullName evidence="7">Subtilisin-like protease SBT5.3</fullName>
    </submittedName>
</protein>
<keyword evidence="2 7" id="KW-0645">Protease</keyword>
<dbReference type="FunFam" id="3.30.70.80:FF:000002">
    <property type="entry name" value="Subtilisin-like protease SBT5.3"/>
    <property type="match status" value="1"/>
</dbReference>
<evidence type="ECO:0000256" key="2">
    <source>
        <dbReference type="ARBA" id="ARBA00022670"/>
    </source>
</evidence>